<dbReference type="AlphaFoldDB" id="A0A0M3JW91"/>
<reference evidence="4 5" key="2">
    <citation type="submission" date="2018-11" db="EMBL/GenBank/DDBJ databases">
        <authorList>
            <consortium name="Pathogen Informatics"/>
        </authorList>
    </citation>
    <scope>NUCLEOTIDE SEQUENCE [LARGE SCALE GENOMIC DNA]</scope>
</reference>
<dbReference type="Gene3D" id="1.20.58.900">
    <property type="match status" value="1"/>
</dbReference>
<dbReference type="Pfam" id="PF02759">
    <property type="entry name" value="RUN"/>
    <property type="match status" value="1"/>
</dbReference>
<dbReference type="InterPro" id="IPR004012">
    <property type="entry name" value="Run_dom"/>
</dbReference>
<keyword evidence="5" id="KW-1185">Reference proteome</keyword>
<organism evidence="6">
    <name type="scientific">Anisakis simplex</name>
    <name type="common">Herring worm</name>
    <dbReference type="NCBI Taxonomy" id="6269"/>
    <lineage>
        <taxon>Eukaryota</taxon>
        <taxon>Metazoa</taxon>
        <taxon>Ecdysozoa</taxon>
        <taxon>Nematoda</taxon>
        <taxon>Chromadorea</taxon>
        <taxon>Rhabditida</taxon>
        <taxon>Spirurina</taxon>
        <taxon>Ascaridomorpha</taxon>
        <taxon>Ascaridoidea</taxon>
        <taxon>Anisakidae</taxon>
        <taxon>Anisakis</taxon>
        <taxon>Anisakis simplex complex</taxon>
    </lineage>
</organism>
<evidence type="ECO:0000259" key="3">
    <source>
        <dbReference type="PROSITE" id="PS50826"/>
    </source>
</evidence>
<keyword evidence="1" id="KW-0175">Coiled coil</keyword>
<dbReference type="OrthoDB" id="10068328at2759"/>
<dbReference type="Proteomes" id="UP000267096">
    <property type="component" value="Unassembled WGS sequence"/>
</dbReference>
<proteinExistence type="predicted"/>
<accession>A0A0M3JW91</accession>
<reference evidence="6" key="1">
    <citation type="submission" date="2017-02" db="UniProtKB">
        <authorList>
            <consortium name="WormBaseParasite"/>
        </authorList>
    </citation>
    <scope>IDENTIFICATION</scope>
</reference>
<name>A0A0M3JW91_ANISI</name>
<dbReference type="Pfam" id="PF26030">
    <property type="entry name" value="RUNDC1"/>
    <property type="match status" value="1"/>
</dbReference>
<dbReference type="SUPFAM" id="SSF140741">
    <property type="entry name" value="RUN domain-like"/>
    <property type="match status" value="1"/>
</dbReference>
<evidence type="ECO:0000256" key="2">
    <source>
        <dbReference type="SAM" id="MobiDB-lite"/>
    </source>
</evidence>
<feature type="coiled-coil region" evidence="1">
    <location>
        <begin position="5"/>
        <end position="32"/>
    </location>
</feature>
<dbReference type="InterPro" id="IPR037213">
    <property type="entry name" value="Run_dom_sf"/>
</dbReference>
<feature type="region of interest" description="Disordered" evidence="2">
    <location>
        <begin position="239"/>
        <end position="267"/>
    </location>
</feature>
<dbReference type="WBParaSite" id="ASIM_0001254101-mRNA-1">
    <property type="protein sequence ID" value="ASIM_0001254101-mRNA-1"/>
    <property type="gene ID" value="ASIM_0001254101"/>
</dbReference>
<gene>
    <name evidence="4" type="ORF">ASIM_LOCUS12007</name>
</gene>
<feature type="coiled-coil region" evidence="1">
    <location>
        <begin position="127"/>
        <end position="154"/>
    </location>
</feature>
<dbReference type="CDD" id="cd17683">
    <property type="entry name" value="RUN_RUNDC1"/>
    <property type="match status" value="1"/>
</dbReference>
<dbReference type="PANTHER" id="PTHR15591">
    <property type="entry name" value="RUN AND SH3 DOMAIN CONTAINING"/>
    <property type="match status" value="1"/>
</dbReference>
<dbReference type="EMBL" id="UYRR01031127">
    <property type="protein sequence ID" value="VDK46345.1"/>
    <property type="molecule type" value="Genomic_DNA"/>
</dbReference>
<feature type="domain" description="RUN" evidence="3">
    <location>
        <begin position="375"/>
        <end position="573"/>
    </location>
</feature>
<evidence type="ECO:0000313" key="6">
    <source>
        <dbReference type="WBParaSite" id="ASIM_0001254101-mRNA-1"/>
    </source>
</evidence>
<sequence length="584" mass="66657">MKQCYLSENSRVHELEEEQERLNDSLLSLTTHFAQVQFRLKQVLQADGRDRDNLLKELQEFAFKGCTDINEIKRQRKSATLLYSSQSDNNADTADVNKASADSGVKYDDYLKNIGGTTTAIDRAKSEEVLKERKHKQMQLIEQLREQLADLEKFAYETGDGGIPSNELIAKQKAVLDKLHERLQLNLELDKMSYSDLQKQVDEAVKQLMNPIKAKQQLVEQLQTQIVDLERFVSFLQVESGGSSDTDPERSHRRRKSSSSSCMSQIDAQQHSPISIASMPLAKHNQQHLNKHNLLVNLVGCGSKRFERNQLKGTMRGNHYGDVRAELQLAVDETIKVCEKYFLLSVDSDYPPRTRTHSIGGSSVDEDIFERSEEEVVWIVRKELCTALKHLLEHGMNEFVLKLTSTFPPFGCFSSRALHTFSNAGSSSNSKGVSSSSRKLEHIWDVVVYYFDLKNAREFSDAPVRKLSQSFQLDSVAGRTLTSKQMLLSTIENILTSHSRLKRSSDAMWKAFVCAALNAKKLPAWIRIIFRTRAIVESCFHSWAYIARTGCEDCYELFESLHKYHFELPVDLAVRPFHQMKDAF</sequence>
<protein>
    <submittedName>
        <fullName evidence="6">RUN domain-containing protein</fullName>
    </submittedName>
</protein>
<evidence type="ECO:0000313" key="4">
    <source>
        <dbReference type="EMBL" id="VDK46345.1"/>
    </source>
</evidence>
<feature type="coiled-coil region" evidence="1">
    <location>
        <begin position="212"/>
        <end position="239"/>
    </location>
</feature>
<dbReference type="PANTHER" id="PTHR15591:SF19">
    <property type="entry name" value="RUN DOMAIN-CONTAINING PROTEIN 1 ISOFORM X1"/>
    <property type="match status" value="1"/>
</dbReference>
<dbReference type="SMART" id="SM00593">
    <property type="entry name" value="RUN"/>
    <property type="match status" value="1"/>
</dbReference>
<dbReference type="PROSITE" id="PS50826">
    <property type="entry name" value="RUN"/>
    <property type="match status" value="1"/>
</dbReference>
<dbReference type="InterPro" id="IPR058732">
    <property type="entry name" value="RUNDC1_M"/>
</dbReference>
<evidence type="ECO:0000313" key="5">
    <source>
        <dbReference type="Proteomes" id="UP000267096"/>
    </source>
</evidence>
<dbReference type="InterPro" id="IPR047343">
    <property type="entry name" value="RUSC1_2"/>
</dbReference>
<evidence type="ECO:0000256" key="1">
    <source>
        <dbReference type="SAM" id="Coils"/>
    </source>
</evidence>